<proteinExistence type="predicted"/>
<dbReference type="HOGENOM" id="CLU_140166_0_0_11"/>
<keyword evidence="1" id="KW-1133">Transmembrane helix</keyword>
<accession>A9WMM8</accession>
<reference evidence="3" key="1">
    <citation type="journal article" date="2008" name="J. Bacteriol.">
        <title>Genome sequence of the fish pathogen Renibacterium salmoninarum suggests reductive evolution away from an environmental Arthrobacter ancestor.</title>
        <authorList>
            <person name="Wiens G.D."/>
            <person name="Rockey D.D."/>
            <person name="Wu Z."/>
            <person name="Chang J."/>
            <person name="Levy R."/>
            <person name="Crane S."/>
            <person name="Chen D.S."/>
            <person name="Capri G.R."/>
            <person name="Burnett J.R."/>
            <person name="Sudheesh P.S."/>
            <person name="Schipma M.J."/>
            <person name="Burd H."/>
            <person name="Bhattacharyya A."/>
            <person name="Rhodes L.D."/>
            <person name="Kaul R."/>
            <person name="Strom M.S."/>
        </authorList>
    </citation>
    <scope>NUCLEOTIDE SEQUENCE [LARGE SCALE GENOMIC DNA]</scope>
    <source>
        <strain evidence="3">ATCC 33209 / DSM 20767 / JCM 11484 / NBRC 15589 / NCIMB 2235</strain>
    </source>
</reference>
<sequence length="147" mass="15700">MSRPIEANDENPVTPVAVPARPWGVWAISIVVGLEAIALAIAAVSYLIGLFTVQVATFGGAVFLTVILFLLAGALGASAIQHFRGYRWTRAATFVWQLLMLTVAVPTVLGGYVWGLVLLLPPLLVLVLLFFPSVVAFTLRGNRSAVL</sequence>
<dbReference type="Proteomes" id="UP000002007">
    <property type="component" value="Chromosome"/>
</dbReference>
<evidence type="ECO:0000313" key="3">
    <source>
        <dbReference type="Proteomes" id="UP000002007"/>
    </source>
</evidence>
<feature type="transmembrane region" description="Helical" evidence="1">
    <location>
        <begin position="25"/>
        <end position="49"/>
    </location>
</feature>
<keyword evidence="1" id="KW-0472">Membrane</keyword>
<evidence type="ECO:0000256" key="1">
    <source>
        <dbReference type="SAM" id="Phobius"/>
    </source>
</evidence>
<dbReference type="eggNOG" id="ENOG5031TSX">
    <property type="taxonomic scope" value="Bacteria"/>
</dbReference>
<name>A9WMM8_RENSM</name>
<keyword evidence="3" id="KW-1185">Reference proteome</keyword>
<protein>
    <submittedName>
        <fullName evidence="2">Hypothetical membrane protein</fullName>
    </submittedName>
</protein>
<keyword evidence="1" id="KW-0812">Transmembrane</keyword>
<feature type="transmembrane region" description="Helical" evidence="1">
    <location>
        <begin position="55"/>
        <end position="80"/>
    </location>
</feature>
<dbReference type="KEGG" id="rsa:RSal33209_1620"/>
<feature type="transmembrane region" description="Helical" evidence="1">
    <location>
        <begin position="92"/>
        <end position="114"/>
    </location>
</feature>
<feature type="transmembrane region" description="Helical" evidence="1">
    <location>
        <begin position="120"/>
        <end position="139"/>
    </location>
</feature>
<dbReference type="EMBL" id="CP000910">
    <property type="protein sequence ID" value="ABY23356.1"/>
    <property type="molecule type" value="Genomic_DNA"/>
</dbReference>
<gene>
    <name evidence="2" type="ordered locus">RSal33209_1620</name>
</gene>
<organism evidence="2 3">
    <name type="scientific">Renibacterium salmoninarum (strain ATCC 33209 / DSM 20767 / JCM 11484 / NBRC 15589 / NCIMB 2235)</name>
    <dbReference type="NCBI Taxonomy" id="288705"/>
    <lineage>
        <taxon>Bacteria</taxon>
        <taxon>Bacillati</taxon>
        <taxon>Actinomycetota</taxon>
        <taxon>Actinomycetes</taxon>
        <taxon>Micrococcales</taxon>
        <taxon>Micrococcaceae</taxon>
        <taxon>Renibacterium</taxon>
    </lineage>
</organism>
<evidence type="ECO:0000313" key="2">
    <source>
        <dbReference type="EMBL" id="ABY23356.1"/>
    </source>
</evidence>
<dbReference type="AlphaFoldDB" id="A9WMM8"/>